<dbReference type="GO" id="GO:0015184">
    <property type="term" value="F:L-cystine transmembrane transporter activity"/>
    <property type="evidence" value="ECO:0007669"/>
    <property type="project" value="TreeGrafter"/>
</dbReference>
<keyword evidence="6 7" id="KW-0472">Membrane</keyword>
<feature type="transmembrane region" description="Helical" evidence="7">
    <location>
        <begin position="149"/>
        <end position="167"/>
    </location>
</feature>
<reference evidence="8" key="1">
    <citation type="journal article" date="2014" name="Int. J. Syst. Evol. Microbiol.">
        <title>Complete genome sequence of Corynebacterium casei LMG S-19264T (=DSM 44701T), isolated from a smear-ripened cheese.</title>
        <authorList>
            <consortium name="US DOE Joint Genome Institute (JGI-PGF)"/>
            <person name="Walter F."/>
            <person name="Albersmeier A."/>
            <person name="Kalinowski J."/>
            <person name="Ruckert C."/>
        </authorList>
    </citation>
    <scope>NUCLEOTIDE SEQUENCE</scope>
    <source>
        <strain evidence="8">JCM 13919</strain>
    </source>
</reference>
<evidence type="ECO:0000313" key="8">
    <source>
        <dbReference type="EMBL" id="GGI81170.1"/>
    </source>
</evidence>
<feature type="transmembrane region" description="Helical" evidence="7">
    <location>
        <begin position="12"/>
        <end position="32"/>
    </location>
</feature>
<accession>A0A917N9Y5</accession>
<dbReference type="PANTHER" id="PTHR42865:SF5">
    <property type="entry name" value="L-CYSTINE TRANSPORTER TCYP"/>
    <property type="match status" value="1"/>
</dbReference>
<gene>
    <name evidence="8" type="ORF">GCM10007966_07050</name>
</gene>
<dbReference type="Proteomes" id="UP000630149">
    <property type="component" value="Unassembled WGS sequence"/>
</dbReference>
<evidence type="ECO:0000313" key="9">
    <source>
        <dbReference type="Proteomes" id="UP000630149"/>
    </source>
</evidence>
<feature type="transmembrane region" description="Helical" evidence="7">
    <location>
        <begin position="44"/>
        <end position="67"/>
    </location>
</feature>
<keyword evidence="9" id="KW-1185">Reference proteome</keyword>
<dbReference type="AlphaFoldDB" id="A0A917N9Y5"/>
<dbReference type="SUPFAM" id="SSF118215">
    <property type="entry name" value="Proton glutamate symport protein"/>
    <property type="match status" value="1"/>
</dbReference>
<dbReference type="RefSeq" id="WP_131775782.1">
    <property type="nucleotide sequence ID" value="NZ_BMOB01000002.1"/>
</dbReference>
<dbReference type="OrthoDB" id="9766690at2"/>
<proteinExistence type="inferred from homology"/>
<evidence type="ECO:0000256" key="1">
    <source>
        <dbReference type="ARBA" id="ARBA00004141"/>
    </source>
</evidence>
<dbReference type="Gene3D" id="1.10.3860.10">
    <property type="entry name" value="Sodium:dicarboxylate symporter"/>
    <property type="match status" value="1"/>
</dbReference>
<feature type="transmembrane region" description="Helical" evidence="7">
    <location>
        <begin position="88"/>
        <end position="107"/>
    </location>
</feature>
<evidence type="ECO:0000256" key="6">
    <source>
        <dbReference type="ARBA" id="ARBA00023136"/>
    </source>
</evidence>
<evidence type="ECO:0000256" key="5">
    <source>
        <dbReference type="ARBA" id="ARBA00022989"/>
    </source>
</evidence>
<dbReference type="PANTHER" id="PTHR42865">
    <property type="entry name" value="PROTON/GLUTAMATE-ASPARTATE SYMPORTER"/>
    <property type="match status" value="1"/>
</dbReference>
<feature type="transmembrane region" description="Helical" evidence="7">
    <location>
        <begin position="188"/>
        <end position="212"/>
    </location>
</feature>
<sequence>MCAQHSAKKTSFWFSTPVLYAVMIFLGILSGMSDIPLLKTLGLLIADVFIKIFKCISLPIISLSIIVTLASYRSDGMMKHIWRRTMRYTLGTTLVAAAISCLLYLVIHPSMVHDAKHTEVVSTSQFSYLDHVSNLIPSSLFSPFLEQQVLSVLFLSIIIGVAIRFIPDDEPRQTITQFFKGAHGLFMVITKWVITIIPLGLFGFITSSVIQIRTGTVLRGIGEYLLVIVLANLVQGLVILPLWLRSHGIKPYAALKGMLPALSLAFFSKSSVGSLPVTMDTVETSLKVKPEVGRFVLPLCTSINMNGCAAFIFVTVMYLMQNHGIEVTYASMALWVVVSTVAAIGNAGVPMGCFFLSASLLASMNVPITLMGIILPFYSLIDMLETSLNVWSDACVTKVVDEKHKQALSHEYPVLVNQDESIKTVLS</sequence>
<comment type="subcellular location">
    <subcellularLocation>
        <location evidence="1">Membrane</location>
        <topology evidence="1">Multi-pass membrane protein</topology>
    </subcellularLocation>
</comment>
<organism evidence="8 9">
    <name type="scientific">Legionella impletisoli</name>
    <dbReference type="NCBI Taxonomy" id="343510"/>
    <lineage>
        <taxon>Bacteria</taxon>
        <taxon>Pseudomonadati</taxon>
        <taxon>Pseudomonadota</taxon>
        <taxon>Gammaproteobacteria</taxon>
        <taxon>Legionellales</taxon>
        <taxon>Legionellaceae</taxon>
        <taxon>Legionella</taxon>
    </lineage>
</organism>
<name>A0A917N9Y5_9GAMM</name>
<dbReference type="EMBL" id="BMOB01000002">
    <property type="protein sequence ID" value="GGI81170.1"/>
    <property type="molecule type" value="Genomic_DNA"/>
</dbReference>
<evidence type="ECO:0000256" key="4">
    <source>
        <dbReference type="ARBA" id="ARBA00022692"/>
    </source>
</evidence>
<evidence type="ECO:0000256" key="7">
    <source>
        <dbReference type="SAM" id="Phobius"/>
    </source>
</evidence>
<dbReference type="InterPro" id="IPR036458">
    <property type="entry name" value="Na:dicarbo_symporter_sf"/>
</dbReference>
<evidence type="ECO:0000256" key="3">
    <source>
        <dbReference type="ARBA" id="ARBA00022448"/>
    </source>
</evidence>
<feature type="transmembrane region" description="Helical" evidence="7">
    <location>
        <begin position="295"/>
        <end position="320"/>
    </location>
</feature>
<dbReference type="PRINTS" id="PR00173">
    <property type="entry name" value="EDTRNSPORT"/>
</dbReference>
<feature type="transmembrane region" description="Helical" evidence="7">
    <location>
        <begin position="224"/>
        <end position="245"/>
    </location>
</feature>
<dbReference type="Pfam" id="PF00375">
    <property type="entry name" value="SDF"/>
    <property type="match status" value="1"/>
</dbReference>
<feature type="transmembrane region" description="Helical" evidence="7">
    <location>
        <begin position="327"/>
        <end position="348"/>
    </location>
</feature>
<dbReference type="GO" id="GO:0005886">
    <property type="term" value="C:plasma membrane"/>
    <property type="evidence" value="ECO:0007669"/>
    <property type="project" value="TreeGrafter"/>
</dbReference>
<reference evidence="8" key="2">
    <citation type="submission" date="2020-09" db="EMBL/GenBank/DDBJ databases">
        <authorList>
            <person name="Sun Q."/>
            <person name="Ohkuma M."/>
        </authorList>
    </citation>
    <scope>NUCLEOTIDE SEQUENCE</scope>
    <source>
        <strain evidence="8">JCM 13919</strain>
    </source>
</reference>
<keyword evidence="3" id="KW-0813">Transport</keyword>
<keyword evidence="4 7" id="KW-0812">Transmembrane</keyword>
<keyword evidence="5 7" id="KW-1133">Transmembrane helix</keyword>
<dbReference type="InterPro" id="IPR001991">
    <property type="entry name" value="Na-dicarboxylate_symporter"/>
</dbReference>
<comment type="caution">
    <text evidence="8">The sequence shown here is derived from an EMBL/GenBank/DDBJ whole genome shotgun (WGS) entry which is preliminary data.</text>
</comment>
<comment type="similarity">
    <text evidence="2">Belongs to the dicarboxylate/amino acid:cation symporter (DAACS) (TC 2.A.23) family.</text>
</comment>
<dbReference type="GO" id="GO:0015293">
    <property type="term" value="F:symporter activity"/>
    <property type="evidence" value="ECO:0007669"/>
    <property type="project" value="InterPro"/>
</dbReference>
<protein>
    <submittedName>
        <fullName evidence="8">Transporter</fullName>
    </submittedName>
</protein>
<feature type="transmembrane region" description="Helical" evidence="7">
    <location>
        <begin position="354"/>
        <end position="378"/>
    </location>
</feature>
<evidence type="ECO:0000256" key="2">
    <source>
        <dbReference type="ARBA" id="ARBA00006148"/>
    </source>
</evidence>